<dbReference type="RefSeq" id="WP_185193852.1">
    <property type="nucleotide sequence ID" value="NZ_JACKXD010000005.1"/>
</dbReference>
<protein>
    <submittedName>
        <fullName evidence="3">Vanadium-dependent haloperoxidase</fullName>
    </submittedName>
</protein>
<feature type="compositionally biased region" description="Low complexity" evidence="1">
    <location>
        <begin position="28"/>
        <end position="42"/>
    </location>
</feature>
<keyword evidence="4" id="KW-1185">Reference proteome</keyword>
<feature type="region of interest" description="Disordered" evidence="1">
    <location>
        <begin position="1"/>
        <end position="79"/>
    </location>
</feature>
<dbReference type="Gene3D" id="1.10.606.10">
    <property type="entry name" value="Vanadium-containing Chloroperoxidase, domain 2"/>
    <property type="match status" value="1"/>
</dbReference>
<dbReference type="Proteomes" id="UP000546257">
    <property type="component" value="Unassembled WGS sequence"/>
</dbReference>
<sequence length="603" mass="64912">MLGIGTRRSVAATTHSGKSRTADSNQNQGDASGQDAGQSSSAQRRKRAAQRRREAVRETLQRRPLFEQPTNDDDSTYDSSVNYFASYSKGLPHDDNGEPDAGAYEALRSALSEADGGDFDAIPQAGVRPLTNPEAAISYNMVGLDPNDIYAPAAPSFDSAQAAGEMVELYWMALLRDVPFSAYADDDDVAAAAAELAGLSDFDGPTDAGAVFRGTIQGVQTGPYVSQFLYKDFERGVVRRTQRFRPLEPTEYMIDYDDWLAVQNGEVPQGGINRTTPGEPSLSDAGIRQDAERYPITGRDLATYVGENVSQQPYMNAALILQNTEPDDDSPENLALANLSADGPGSVPADPGLPVDPNVPDGFVDFVRSGYQSLLGGILQAHAHAAWYHKWRVNRRPRPEEFGGRVYHVVNGTEVDGQPAADRYPIHGDLIDSDALNETRDRISTSLLPQAYPDGSPTHPSYPGGHAVTAGSNATILKAYFDGDAVITNPVRPDPEDPTRLTTDGVADRLTVRGEINKLATNVSYARSWAGIHYRSDTTAGLRVGERIAAAVLSERLRQRSAGAYGSRGEFTFTTFDGTEVTVSADGVSPAGAFDPPLFRSKG</sequence>
<dbReference type="AlphaFoldDB" id="A0A7J9SLS5"/>
<evidence type="ECO:0000313" key="3">
    <source>
        <dbReference type="EMBL" id="MBB6647482.1"/>
    </source>
</evidence>
<proteinExistence type="predicted"/>
<dbReference type="InterPro" id="IPR000326">
    <property type="entry name" value="PAP2/HPO"/>
</dbReference>
<keyword evidence="3" id="KW-0575">Peroxidase</keyword>
<reference evidence="3 4" key="1">
    <citation type="submission" date="2020-08" db="EMBL/GenBank/DDBJ databases">
        <authorList>
            <person name="Seo M.-J."/>
        </authorList>
    </citation>
    <scope>NUCLEOTIDE SEQUENCE [LARGE SCALE GENOMIC DNA]</scope>
    <source>
        <strain evidence="3 4">MBLA0160</strain>
    </source>
</reference>
<dbReference type="InterPro" id="IPR036938">
    <property type="entry name" value="PAP2/HPO_sf"/>
</dbReference>
<dbReference type="PANTHER" id="PTHR34599">
    <property type="entry name" value="PEROXIDASE-RELATED"/>
    <property type="match status" value="1"/>
</dbReference>
<gene>
    <name evidence="3" type="ORF">H5V44_14510</name>
</gene>
<comment type="caution">
    <text evidence="3">The sequence shown here is derived from an EMBL/GenBank/DDBJ whole genome shotgun (WGS) entry which is preliminary data.</text>
</comment>
<name>A0A7J9SLS5_9EURY</name>
<organism evidence="3 4">
    <name type="scientific">Halobellus ruber</name>
    <dbReference type="NCBI Taxonomy" id="2761102"/>
    <lineage>
        <taxon>Archaea</taxon>
        <taxon>Methanobacteriati</taxon>
        <taxon>Methanobacteriota</taxon>
        <taxon>Stenosarchaea group</taxon>
        <taxon>Halobacteria</taxon>
        <taxon>Halobacteriales</taxon>
        <taxon>Haloferacaceae</taxon>
        <taxon>Halobellus</taxon>
    </lineage>
</organism>
<dbReference type="GO" id="GO:0004601">
    <property type="term" value="F:peroxidase activity"/>
    <property type="evidence" value="ECO:0007669"/>
    <property type="project" value="UniProtKB-KW"/>
</dbReference>
<dbReference type="CDD" id="cd03398">
    <property type="entry name" value="PAP2_haloperoxidase"/>
    <property type="match status" value="1"/>
</dbReference>
<evidence type="ECO:0000259" key="2">
    <source>
        <dbReference type="Pfam" id="PF01569"/>
    </source>
</evidence>
<keyword evidence="3" id="KW-0560">Oxidoreductase</keyword>
<dbReference type="PANTHER" id="PTHR34599:SF1">
    <property type="entry name" value="PHOSPHATIDIC ACID PHOSPHATASE TYPE 2_HALOPEROXIDASE DOMAIN-CONTAINING PROTEIN"/>
    <property type="match status" value="1"/>
</dbReference>
<dbReference type="InterPro" id="IPR052559">
    <property type="entry name" value="V-haloperoxidase"/>
</dbReference>
<evidence type="ECO:0000313" key="4">
    <source>
        <dbReference type="Proteomes" id="UP000546257"/>
    </source>
</evidence>
<accession>A0A7J9SLS5</accession>
<feature type="domain" description="Phosphatidic acid phosphatase type 2/haloperoxidase" evidence="2">
    <location>
        <begin position="451"/>
        <end position="553"/>
    </location>
</feature>
<dbReference type="SUPFAM" id="SSF48317">
    <property type="entry name" value="Acid phosphatase/Vanadium-dependent haloperoxidase"/>
    <property type="match status" value="1"/>
</dbReference>
<dbReference type="EMBL" id="JACKXD010000005">
    <property type="protein sequence ID" value="MBB6647482.1"/>
    <property type="molecule type" value="Genomic_DNA"/>
</dbReference>
<evidence type="ECO:0000256" key="1">
    <source>
        <dbReference type="SAM" id="MobiDB-lite"/>
    </source>
</evidence>
<dbReference type="Pfam" id="PF01569">
    <property type="entry name" value="PAP2"/>
    <property type="match status" value="1"/>
</dbReference>
<feature type="compositionally biased region" description="Basic and acidic residues" evidence="1">
    <location>
        <begin position="51"/>
        <end position="65"/>
    </location>
</feature>
<dbReference type="InterPro" id="IPR016119">
    <property type="entry name" value="Br/Cl_peroxidase_C"/>
</dbReference>